<dbReference type="GO" id="GO:0005524">
    <property type="term" value="F:ATP binding"/>
    <property type="evidence" value="ECO:0007669"/>
    <property type="project" value="UniProtKB-KW"/>
</dbReference>
<feature type="domain" description="Helicase C-terminal" evidence="7">
    <location>
        <begin position="216"/>
        <end position="358"/>
    </location>
</feature>
<dbReference type="AlphaFoldDB" id="A0A061ABD7"/>
<proteinExistence type="inferred from homology"/>
<dbReference type="InterPro" id="IPR001650">
    <property type="entry name" value="Helicase_C-like"/>
</dbReference>
<dbReference type="EMBL" id="LK028559">
    <property type="protein sequence ID" value="CDR30699.1"/>
    <property type="molecule type" value="Genomic_DNA"/>
</dbReference>
<evidence type="ECO:0000256" key="1">
    <source>
        <dbReference type="ARBA" id="ARBA00022741"/>
    </source>
</evidence>
<dbReference type="InterPro" id="IPR027417">
    <property type="entry name" value="P-loop_NTPase"/>
</dbReference>
<keyword evidence="2" id="KW-0378">Hydrolase</keyword>
<evidence type="ECO:0000256" key="4">
    <source>
        <dbReference type="ARBA" id="ARBA00022840"/>
    </source>
</evidence>
<dbReference type="SUPFAM" id="SSF52540">
    <property type="entry name" value="P-loop containing nucleoside triphosphate hydrolases"/>
    <property type="match status" value="1"/>
</dbReference>
<organism evidence="8 9">
    <name type="scientific">Acholeplasma oculi</name>
    <dbReference type="NCBI Taxonomy" id="35623"/>
    <lineage>
        <taxon>Bacteria</taxon>
        <taxon>Bacillati</taxon>
        <taxon>Mycoplasmatota</taxon>
        <taxon>Mollicutes</taxon>
        <taxon>Acholeplasmatales</taxon>
        <taxon>Acholeplasmataceae</taxon>
        <taxon>Acholeplasma</taxon>
    </lineage>
</organism>
<dbReference type="CDD" id="cd18787">
    <property type="entry name" value="SF2_C_DEAD"/>
    <property type="match status" value="1"/>
</dbReference>
<evidence type="ECO:0000259" key="6">
    <source>
        <dbReference type="PROSITE" id="PS51192"/>
    </source>
</evidence>
<dbReference type="PROSITE" id="PS51192">
    <property type="entry name" value="HELICASE_ATP_BIND_1"/>
    <property type="match status" value="1"/>
</dbReference>
<dbReference type="InterPro" id="IPR011545">
    <property type="entry name" value="DEAD/DEAH_box_helicase_dom"/>
</dbReference>
<dbReference type="Proteomes" id="UP000032434">
    <property type="component" value="Chromosome 1"/>
</dbReference>
<dbReference type="GO" id="GO:0003676">
    <property type="term" value="F:nucleic acid binding"/>
    <property type="evidence" value="ECO:0007669"/>
    <property type="project" value="InterPro"/>
</dbReference>
<dbReference type="Pfam" id="PF00270">
    <property type="entry name" value="DEAD"/>
    <property type="match status" value="1"/>
</dbReference>
<dbReference type="Pfam" id="PF00271">
    <property type="entry name" value="Helicase_C"/>
    <property type="match status" value="1"/>
</dbReference>
<evidence type="ECO:0000259" key="7">
    <source>
        <dbReference type="PROSITE" id="PS51194"/>
    </source>
</evidence>
<dbReference type="GO" id="GO:0003724">
    <property type="term" value="F:RNA helicase activity"/>
    <property type="evidence" value="ECO:0007669"/>
    <property type="project" value="TreeGrafter"/>
</dbReference>
<gene>
    <name evidence="8" type="primary">cshA</name>
    <name evidence="8" type="ORF">Aocu_06260</name>
</gene>
<evidence type="ECO:0000256" key="2">
    <source>
        <dbReference type="ARBA" id="ARBA00022801"/>
    </source>
</evidence>
<reference evidence="9" key="1">
    <citation type="submission" date="2014-05" db="EMBL/GenBank/DDBJ databases">
        <authorList>
            <person name="Kube M."/>
        </authorList>
    </citation>
    <scope>NUCLEOTIDE SEQUENCE [LARGE SCALE GENOMIC DNA]</scope>
</reference>
<dbReference type="InterPro" id="IPR014001">
    <property type="entry name" value="Helicase_ATP-bd"/>
</dbReference>
<dbReference type="PANTHER" id="PTHR47959:SF1">
    <property type="entry name" value="ATP-DEPENDENT RNA HELICASE DBPA"/>
    <property type="match status" value="1"/>
</dbReference>
<accession>A0A061ABD7</accession>
<dbReference type="SMART" id="SM00487">
    <property type="entry name" value="DEXDc"/>
    <property type="match status" value="1"/>
</dbReference>
<feature type="domain" description="Helicase ATP-binding" evidence="6">
    <location>
        <begin position="23"/>
        <end position="192"/>
    </location>
</feature>
<evidence type="ECO:0000256" key="5">
    <source>
        <dbReference type="ARBA" id="ARBA00038437"/>
    </source>
</evidence>
<dbReference type="HOGENOM" id="CLU_003041_1_3_14"/>
<dbReference type="GO" id="GO:0016787">
    <property type="term" value="F:hydrolase activity"/>
    <property type="evidence" value="ECO:0007669"/>
    <property type="project" value="UniProtKB-KW"/>
</dbReference>
<protein>
    <submittedName>
        <fullName evidence="8">DEAD-box ATP-dependent RNA helicase CshA</fullName>
    </submittedName>
</protein>
<dbReference type="STRING" id="35623.Aocu_06260"/>
<evidence type="ECO:0000313" key="8">
    <source>
        <dbReference type="EMBL" id="CDR30699.1"/>
    </source>
</evidence>
<dbReference type="PANTHER" id="PTHR47959">
    <property type="entry name" value="ATP-DEPENDENT RNA HELICASE RHLE-RELATED"/>
    <property type="match status" value="1"/>
</dbReference>
<dbReference type="InterPro" id="IPR044742">
    <property type="entry name" value="DEAD/DEAH_RhlB"/>
</dbReference>
<dbReference type="SMART" id="SM00490">
    <property type="entry name" value="HELICc"/>
    <property type="match status" value="1"/>
</dbReference>
<keyword evidence="3 8" id="KW-0347">Helicase</keyword>
<dbReference type="OrthoDB" id="9805696at2"/>
<dbReference type="Gene3D" id="3.40.50.300">
    <property type="entry name" value="P-loop containing nucleotide triphosphate hydrolases"/>
    <property type="match status" value="2"/>
</dbReference>
<keyword evidence="1" id="KW-0547">Nucleotide-binding</keyword>
<name>A0A061ABD7_9MOLU</name>
<comment type="similarity">
    <text evidence="5">Belongs to the DEAD box helicase family.</text>
</comment>
<dbReference type="KEGG" id="aoc:Aocu_06260"/>
<dbReference type="RefSeq" id="WP_052669971.1">
    <property type="nucleotide sequence ID" value="NZ_FUZK01000001.1"/>
</dbReference>
<dbReference type="CDD" id="cd00268">
    <property type="entry name" value="DEADc"/>
    <property type="match status" value="1"/>
</dbReference>
<dbReference type="PATRIC" id="fig|35623.3.peg.626"/>
<dbReference type="PROSITE" id="PS51194">
    <property type="entry name" value="HELICASE_CTER"/>
    <property type="match status" value="1"/>
</dbReference>
<dbReference type="InterPro" id="IPR050079">
    <property type="entry name" value="DEAD_box_RNA_helicase"/>
</dbReference>
<evidence type="ECO:0000256" key="3">
    <source>
        <dbReference type="ARBA" id="ARBA00022806"/>
    </source>
</evidence>
<evidence type="ECO:0000313" key="9">
    <source>
        <dbReference type="Proteomes" id="UP000032434"/>
    </source>
</evidence>
<keyword evidence="9" id="KW-1185">Reference proteome</keyword>
<sequence length="421" mass="48790">MTIEKMLETLEFKELSLIQQKVIESFDKANHIVGLAPTGTGKTHAYLFPLLSRLKRVPNEVEAIILLPTNELVNQVAQMIEKTDPEVSFKSYFGSLDMEREATRLKNQHPNLIVTTPSKLIDLVIHKNALNIKHIKYFVLDEADMMFDEDFMSMIDPVLVNQNVEKFLLFSASITRSMEPFIKKYFGQHLLIDTTKHVELKIKYKLLKVNEQRIKQLSELLDHLNPYLCIIFVSKNEDIQRVYEMILDKGLNVASFSSLIGVKQRRKLLEDIHDLKYQFIVSSDLLARGIDFKASHIIHYDLPYKLEFFLHRSGRTGRMGDTGEVITLYDSNDQPKIDKLKNKGIPFEPYTLTDDGLKTLRRKSKTYDKKIANEIKKIPKAKKVTPGYKKKRAIKVKEAVKKIKKARYRDASFRKSRQSEG</sequence>
<dbReference type="InParanoid" id="A0A061ABD7"/>
<dbReference type="GO" id="GO:0005829">
    <property type="term" value="C:cytosol"/>
    <property type="evidence" value="ECO:0007669"/>
    <property type="project" value="TreeGrafter"/>
</dbReference>
<keyword evidence="4" id="KW-0067">ATP-binding</keyword>